<keyword evidence="2 4" id="KW-0808">Transferase</keyword>
<evidence type="ECO:0000256" key="5">
    <source>
        <dbReference type="PROSITE-ProRule" id="PRU10015"/>
    </source>
</evidence>
<keyword evidence="1 4" id="KW-0489">Methyltransferase</keyword>
<feature type="domain" description="TRAM" evidence="7">
    <location>
        <begin position="36"/>
        <end position="94"/>
    </location>
</feature>
<protein>
    <submittedName>
        <fullName evidence="8">23S rRNA (Uracil(1939)-C(5))-methyltransferase RlmD</fullName>
        <ecNumber evidence="8">2.1.1.190</ecNumber>
    </submittedName>
</protein>
<dbReference type="EMBL" id="JAWJAV010000002">
    <property type="protein sequence ID" value="MDV2620853.1"/>
    <property type="molecule type" value="Genomic_DNA"/>
</dbReference>
<dbReference type="PROSITE" id="PS51687">
    <property type="entry name" value="SAM_MT_RNA_M5U"/>
    <property type="match status" value="1"/>
</dbReference>
<dbReference type="PANTHER" id="PTHR11061">
    <property type="entry name" value="RNA M5U METHYLTRANSFERASE"/>
    <property type="match status" value="1"/>
</dbReference>
<dbReference type="FunFam" id="3.40.50.150:FF:000009">
    <property type="entry name" value="23S rRNA (Uracil(1939)-C(5))-methyltransferase RlmD"/>
    <property type="match status" value="1"/>
</dbReference>
<dbReference type="PROSITE" id="PS50926">
    <property type="entry name" value="TRAM"/>
    <property type="match status" value="1"/>
</dbReference>
<feature type="binding site" evidence="4">
    <location>
        <position position="321"/>
    </location>
    <ligand>
        <name>S-adenosyl-L-methionine</name>
        <dbReference type="ChEBI" id="CHEBI:59789"/>
    </ligand>
</feature>
<evidence type="ECO:0000256" key="6">
    <source>
        <dbReference type="SAM" id="MobiDB-lite"/>
    </source>
</evidence>
<dbReference type="FunFam" id="2.40.50.1070:FF:000003">
    <property type="entry name" value="23S rRNA (Uracil-5-)-methyltransferase RumA"/>
    <property type="match status" value="1"/>
</dbReference>
<dbReference type="InterPro" id="IPR002792">
    <property type="entry name" value="TRAM_dom"/>
</dbReference>
<dbReference type="RefSeq" id="WP_008841945.1">
    <property type="nucleotide sequence ID" value="NZ_CP050079.1"/>
</dbReference>
<gene>
    <name evidence="8" type="primary">rlmD</name>
    <name evidence="8" type="ORF">R0G89_03800</name>
</gene>
<sequence>MNNKKNFKTSKSRSQSRTNSKQNNRHYYHNPKSAQQIAEGQVIPLKIKRLGINGEGIGYYQRTICFIKGALPGEKVLATITEVHPRYLTGVLHQIKKASPDRVTPIDAYADEVGGFELEHLAYPAQLEFKRDVIRQALTKFRPAGYQDYELRPTIGMDDPVAYRNKAQFQIRRLADDRIGAGLYKEGTHELVDLATCSVQHPLTMKIIRAAVALFTKYDVDIYDEHHNEGELKTLVVRVAQATQETQVVFITNTPQLSHATEIIDELSTQFPEIVSFMQNINPGRQSLIWGDQTVKLRGQDTIREELDGLSFNLSARAFFQLNPQQTVTLYDEARKALSITPNSRIVDAYSGVGTIGLSLASEAKEIRGMDTIADAITDANENARLNNITNARYEVGSAEKLLPKWLKEGFQPDGIVVDPPRVGLDRRLIDAILKSAPKHFAYVSCNPSTLARDLVPLVKKYRVEYIQSIDMFPQTARVEAVVKLTLRNA</sequence>
<evidence type="ECO:0000256" key="2">
    <source>
        <dbReference type="ARBA" id="ARBA00022679"/>
    </source>
</evidence>
<dbReference type="InterPro" id="IPR030391">
    <property type="entry name" value="MeTrfase_TrmA_CS"/>
</dbReference>
<dbReference type="Gene3D" id="3.40.50.150">
    <property type="entry name" value="Vaccinia Virus protein VP39"/>
    <property type="match status" value="1"/>
</dbReference>
<feature type="compositionally biased region" description="Polar residues" evidence="6">
    <location>
        <begin position="12"/>
        <end position="22"/>
    </location>
</feature>
<feature type="active site" description="Nucleophile" evidence="4">
    <location>
        <position position="446"/>
    </location>
</feature>
<dbReference type="InterPro" id="IPR030390">
    <property type="entry name" value="MeTrfase_TrmA_AS"/>
</dbReference>
<dbReference type="EC" id="2.1.1.190" evidence="8"/>
<evidence type="ECO:0000256" key="4">
    <source>
        <dbReference type="PROSITE-ProRule" id="PRU01024"/>
    </source>
</evidence>
<accession>A0AAW8YGG3</accession>
<name>A0AAW8YGG3_PEDAC</name>
<dbReference type="NCBIfam" id="TIGR00479">
    <property type="entry name" value="rumA"/>
    <property type="match status" value="1"/>
</dbReference>
<feature type="binding site" evidence="4">
    <location>
        <position position="371"/>
    </location>
    <ligand>
        <name>S-adenosyl-L-methionine</name>
        <dbReference type="ChEBI" id="CHEBI:59789"/>
    </ligand>
</feature>
<evidence type="ECO:0000313" key="8">
    <source>
        <dbReference type="EMBL" id="MDV2620853.1"/>
    </source>
</evidence>
<dbReference type="AlphaFoldDB" id="A0AAW8YGG3"/>
<comment type="caution">
    <text evidence="8">The sequence shown here is derived from an EMBL/GenBank/DDBJ whole genome shotgun (WGS) entry which is preliminary data.</text>
</comment>
<evidence type="ECO:0000256" key="3">
    <source>
        <dbReference type="ARBA" id="ARBA00022691"/>
    </source>
</evidence>
<dbReference type="GeneID" id="57366737"/>
<evidence type="ECO:0000256" key="1">
    <source>
        <dbReference type="ARBA" id="ARBA00022603"/>
    </source>
</evidence>
<dbReference type="PANTHER" id="PTHR11061:SF45">
    <property type="match status" value="1"/>
</dbReference>
<dbReference type="InterPro" id="IPR010280">
    <property type="entry name" value="U5_MeTrfase_fam"/>
</dbReference>
<reference evidence="8" key="2">
    <citation type="submission" date="2023-10" db="EMBL/GenBank/DDBJ databases">
        <authorList>
            <person name="Khurajog B."/>
        </authorList>
    </citation>
    <scope>NUCLEOTIDE SEQUENCE</scope>
    <source>
        <strain evidence="8">BF9</strain>
    </source>
</reference>
<feature type="binding site" evidence="4">
    <location>
        <position position="350"/>
    </location>
    <ligand>
        <name>S-adenosyl-L-methionine</name>
        <dbReference type="ChEBI" id="CHEBI:59789"/>
    </ligand>
</feature>
<dbReference type="PROSITE" id="PS01230">
    <property type="entry name" value="TRMA_1"/>
    <property type="match status" value="1"/>
</dbReference>
<dbReference type="PROSITE" id="PS01231">
    <property type="entry name" value="TRMA_2"/>
    <property type="match status" value="1"/>
</dbReference>
<dbReference type="Gene3D" id="2.40.50.1070">
    <property type="match status" value="1"/>
</dbReference>
<dbReference type="Pfam" id="PF01938">
    <property type="entry name" value="TRAM"/>
    <property type="match status" value="1"/>
</dbReference>
<feature type="compositionally biased region" description="Basic residues" evidence="6">
    <location>
        <begin position="1"/>
        <end position="11"/>
    </location>
</feature>
<dbReference type="CDD" id="cd02440">
    <property type="entry name" value="AdoMet_MTases"/>
    <property type="match status" value="1"/>
</dbReference>
<dbReference type="SUPFAM" id="SSF50249">
    <property type="entry name" value="Nucleic acid-binding proteins"/>
    <property type="match status" value="1"/>
</dbReference>
<feature type="active site" evidence="5">
    <location>
        <position position="446"/>
    </location>
</feature>
<proteinExistence type="inferred from homology"/>
<dbReference type="GO" id="GO:0070475">
    <property type="term" value="P:rRNA base methylation"/>
    <property type="evidence" value="ECO:0007669"/>
    <property type="project" value="TreeGrafter"/>
</dbReference>
<keyword evidence="3 4" id="KW-0949">S-adenosyl-L-methionine</keyword>
<dbReference type="Pfam" id="PF05958">
    <property type="entry name" value="tRNA_U5-meth_tr"/>
    <property type="match status" value="1"/>
</dbReference>
<reference evidence="8" key="1">
    <citation type="journal article" date="2023" name="PeerJ">
        <title>Selection and evaluation of lactic acid bacteria from chicken feces in Thailand as potential probiotics.</title>
        <authorList>
            <person name="Khurajog B."/>
            <person name="Disastra Y."/>
            <person name="Lawwyne L.D."/>
            <person name="Sirichokchatchawan W."/>
            <person name="Niyomtham W."/>
            <person name="Yindee J."/>
            <person name="Hampson D.J."/>
            <person name="Prapasarakul N."/>
        </authorList>
    </citation>
    <scope>NUCLEOTIDE SEQUENCE</scope>
    <source>
        <strain evidence="8">BF9</strain>
    </source>
</reference>
<dbReference type="GO" id="GO:0070041">
    <property type="term" value="F:rRNA (uridine-C5-)-methyltransferase activity"/>
    <property type="evidence" value="ECO:0007669"/>
    <property type="project" value="TreeGrafter"/>
</dbReference>
<dbReference type="Gene3D" id="2.40.50.140">
    <property type="entry name" value="Nucleic acid-binding proteins"/>
    <property type="match status" value="1"/>
</dbReference>
<dbReference type="InterPro" id="IPR029063">
    <property type="entry name" value="SAM-dependent_MTases_sf"/>
</dbReference>
<feature type="region of interest" description="Disordered" evidence="6">
    <location>
        <begin position="1"/>
        <end position="30"/>
    </location>
</feature>
<organism evidence="8 9">
    <name type="scientific">Pediococcus acidilactici</name>
    <dbReference type="NCBI Taxonomy" id="1254"/>
    <lineage>
        <taxon>Bacteria</taxon>
        <taxon>Bacillati</taxon>
        <taxon>Bacillota</taxon>
        <taxon>Bacilli</taxon>
        <taxon>Lactobacillales</taxon>
        <taxon>Lactobacillaceae</taxon>
        <taxon>Pediococcus</taxon>
        <taxon>Pediococcus acidilactici group</taxon>
    </lineage>
</organism>
<comment type="similarity">
    <text evidence="4">Belongs to the class I-like SAM-binding methyltransferase superfamily. RNA M5U methyltransferase family.</text>
</comment>
<evidence type="ECO:0000259" key="7">
    <source>
        <dbReference type="PROSITE" id="PS50926"/>
    </source>
</evidence>
<evidence type="ECO:0000313" key="9">
    <source>
        <dbReference type="Proteomes" id="UP001280897"/>
    </source>
</evidence>
<dbReference type="SUPFAM" id="SSF53335">
    <property type="entry name" value="S-adenosyl-L-methionine-dependent methyltransferases"/>
    <property type="match status" value="1"/>
</dbReference>
<dbReference type="InterPro" id="IPR012340">
    <property type="entry name" value="NA-bd_OB-fold"/>
</dbReference>
<dbReference type="Proteomes" id="UP001280897">
    <property type="component" value="Unassembled WGS sequence"/>
</dbReference>
<feature type="binding site" evidence="4">
    <location>
        <position position="419"/>
    </location>
    <ligand>
        <name>S-adenosyl-L-methionine</name>
        <dbReference type="ChEBI" id="CHEBI:59789"/>
    </ligand>
</feature>